<dbReference type="Proteomes" id="UP000182584">
    <property type="component" value="Unassembled WGS sequence"/>
</dbReference>
<keyword evidence="2" id="KW-0732">Signal</keyword>
<accession>A0A1H9X0J6</accession>
<evidence type="ECO:0000256" key="2">
    <source>
        <dbReference type="SAM" id="SignalP"/>
    </source>
</evidence>
<dbReference type="OrthoDB" id="2025524at2"/>
<feature type="signal peptide" evidence="2">
    <location>
        <begin position="1"/>
        <end position="20"/>
    </location>
</feature>
<feature type="compositionally biased region" description="Acidic residues" evidence="1">
    <location>
        <begin position="33"/>
        <end position="70"/>
    </location>
</feature>
<proteinExistence type="predicted"/>
<evidence type="ECO:0000313" key="3">
    <source>
        <dbReference type="EMBL" id="SES39718.1"/>
    </source>
</evidence>
<evidence type="ECO:0000256" key="1">
    <source>
        <dbReference type="SAM" id="MobiDB-lite"/>
    </source>
</evidence>
<gene>
    <name evidence="3" type="ORF">SAMN04487884_1392</name>
</gene>
<dbReference type="PROSITE" id="PS51257">
    <property type="entry name" value="PROKAR_LIPOPROTEIN"/>
    <property type="match status" value="1"/>
</dbReference>
<dbReference type="AlphaFoldDB" id="A0A1H9X0J6"/>
<evidence type="ECO:0000313" key="4">
    <source>
        <dbReference type="Proteomes" id="UP000182584"/>
    </source>
</evidence>
<dbReference type="EMBL" id="FOGJ01000039">
    <property type="protein sequence ID" value="SES39718.1"/>
    <property type="molecule type" value="Genomic_DNA"/>
</dbReference>
<feature type="chain" id="PRO_5038676303" description="DUF4367 domain-containing protein" evidence="2">
    <location>
        <begin position="21"/>
        <end position="418"/>
    </location>
</feature>
<dbReference type="RefSeq" id="WP_074758779.1">
    <property type="nucleotide sequence ID" value="NZ_FOGJ01000039.1"/>
</dbReference>
<reference evidence="3 4" key="1">
    <citation type="submission" date="2016-10" db="EMBL/GenBank/DDBJ databases">
        <authorList>
            <person name="de Groot N.N."/>
        </authorList>
    </citation>
    <scope>NUCLEOTIDE SEQUENCE [LARGE SCALE GENOMIC DNA]</scope>
    <source>
        <strain evidence="3 4">AR40</strain>
    </source>
</reference>
<name>A0A1H9X0J6_BUTFI</name>
<organism evidence="3 4">
    <name type="scientific">Butyrivibrio fibrisolvens</name>
    <dbReference type="NCBI Taxonomy" id="831"/>
    <lineage>
        <taxon>Bacteria</taxon>
        <taxon>Bacillati</taxon>
        <taxon>Bacillota</taxon>
        <taxon>Clostridia</taxon>
        <taxon>Lachnospirales</taxon>
        <taxon>Lachnospiraceae</taxon>
        <taxon>Butyrivibrio</taxon>
    </lineage>
</organism>
<protein>
    <recommendedName>
        <fullName evidence="5">DUF4367 domain-containing protein</fullName>
    </recommendedName>
</protein>
<feature type="region of interest" description="Disordered" evidence="1">
    <location>
        <begin position="27"/>
        <end position="85"/>
    </location>
</feature>
<evidence type="ECO:0008006" key="5">
    <source>
        <dbReference type="Google" id="ProtNLM"/>
    </source>
</evidence>
<sequence>MKKKYLSSIMAFVMAFAVLSGCGDVSLGRGDADTEEGEEETEEEFEDSEEESEEENKEAEEADEEDQDSGEFEKGQVAGPDSQWDGSFVDDYGVKFYAGMTIKELQDQGCAVAYNYRGSEIEDIVKAMDEMYVGPYGDDMGSGPDCLLIWDYVDGEYVRSDFSEDCWIYNPYPYAVPFNECIIGQLLASTDNLPEVFFQDDDSKIYPEEVRAFMDISPIVDDNNQIYTFDKFYVELDFYEGYLTGPINSGVYTHYWYSDEFVDEYFTPYYPMVEGHEYVSKELDTSLDTLEFEMSGETYSLDLSLFTSIESSYIHYYEESGYTSEVYIEGEDANGDHIIFWVEDDSYDSYWGIHEGASGDGVEASNGEVIDYNYAGYAYLTLLGNSNIQFMLYVTDGDDPDHLLEMKDYVESYITVKD</sequence>